<organism evidence="1 2">
    <name type="scientific">Sedimentitalea nanhaiensis</name>
    <dbReference type="NCBI Taxonomy" id="999627"/>
    <lineage>
        <taxon>Bacteria</taxon>
        <taxon>Pseudomonadati</taxon>
        <taxon>Pseudomonadota</taxon>
        <taxon>Alphaproteobacteria</taxon>
        <taxon>Rhodobacterales</taxon>
        <taxon>Paracoccaceae</taxon>
        <taxon>Sedimentitalea</taxon>
    </lineage>
</organism>
<accession>A0A1I6Z301</accession>
<sequence length="449" mass="49956">MKRLIERGLMYGNLLHVSAPALVERYNRALRHLTGKQTALADFHVDISGYSPEIGDELGDHYYLNHNGVNRQFILLSTEQKRAPLLNATFSSSRKILRGFIDANDSQLFALTATDAVAGELVNSVLQIAEPARLFDLHKVEIEADTPGGRLRHSDELAGLVHRFRTKEDGWFDDDLITRMIAVAGRSGDITRNPVQLKSTEFELGNFWTALFDGLYLFKTVTYPAAISIRDASALGPIPIDNAFDLGDRNSIARFLERNGLVEAIVKAPGLDAVAVLRQKLDFIVIDTAAGSGLDLSGLNRSDMRRLARQSADRLPLEYHGLAALLNWAANGGGWPRITSEHPAYFYTLRAADTEDRDLVNMLLAELSPLDLRQLFICHKDLFYRQYAAWPDAKKAFVVEFLVREYQVDKAGARASLFGHEPDMSGETPPDPAAEMVRRVGPWGAVRRG</sequence>
<evidence type="ECO:0000313" key="2">
    <source>
        <dbReference type="Proteomes" id="UP000182466"/>
    </source>
</evidence>
<dbReference type="InterPro" id="IPR046578">
    <property type="entry name" value="DUF6638"/>
</dbReference>
<reference evidence="1 2" key="1">
    <citation type="submission" date="2016-10" db="EMBL/GenBank/DDBJ databases">
        <authorList>
            <person name="de Groot N.N."/>
        </authorList>
    </citation>
    <scope>NUCLEOTIDE SEQUENCE [LARGE SCALE GENOMIC DNA]</scope>
    <source>
        <strain evidence="1 2">CGMCC 1.10959</strain>
    </source>
</reference>
<dbReference type="EMBL" id="FPAW01000003">
    <property type="protein sequence ID" value="SFT57074.1"/>
    <property type="molecule type" value="Genomic_DNA"/>
</dbReference>
<evidence type="ECO:0000313" key="1">
    <source>
        <dbReference type="EMBL" id="SFT57074.1"/>
    </source>
</evidence>
<dbReference type="RefSeq" id="WP_027262542.1">
    <property type="nucleotide sequence ID" value="NZ_FPAW01000003.1"/>
</dbReference>
<keyword evidence="2" id="KW-1185">Reference proteome</keyword>
<protein>
    <submittedName>
        <fullName evidence="1">Uncharacterized protein</fullName>
    </submittedName>
</protein>
<dbReference type="AlphaFoldDB" id="A0A1I6Z301"/>
<dbReference type="Pfam" id="PF20343">
    <property type="entry name" value="DUF6638"/>
    <property type="match status" value="1"/>
</dbReference>
<proteinExistence type="predicted"/>
<dbReference type="Proteomes" id="UP000182466">
    <property type="component" value="Unassembled WGS sequence"/>
</dbReference>
<dbReference type="OrthoDB" id="8430253at2"/>
<gene>
    <name evidence="1" type="ORF">SAMN05216236_103194</name>
</gene>
<dbReference type="STRING" id="999627.SAMN05216236_103194"/>
<dbReference type="eggNOG" id="ENOG502Z84F">
    <property type="taxonomic scope" value="Bacteria"/>
</dbReference>
<name>A0A1I6Z301_9RHOB</name>